<dbReference type="RefSeq" id="WP_283172815.1">
    <property type="nucleotide sequence ID" value="NZ_JAPNOA010000018.1"/>
</dbReference>
<keyword evidence="1" id="KW-0472">Membrane</keyword>
<dbReference type="Proteomes" id="UP001150830">
    <property type="component" value="Unassembled WGS sequence"/>
</dbReference>
<keyword evidence="3" id="KW-1185">Reference proteome</keyword>
<gene>
    <name evidence="2" type="ORF">OUO13_05325</name>
</gene>
<evidence type="ECO:0000313" key="2">
    <source>
        <dbReference type="EMBL" id="MCY0964600.1"/>
    </source>
</evidence>
<accession>A0A9X3EDB9</accession>
<evidence type="ECO:0000256" key="1">
    <source>
        <dbReference type="SAM" id="Phobius"/>
    </source>
</evidence>
<protein>
    <submittedName>
        <fullName evidence="2">Uncharacterized protein</fullName>
    </submittedName>
</protein>
<dbReference type="AlphaFoldDB" id="A0A9X3EDB9"/>
<evidence type="ECO:0000313" key="3">
    <source>
        <dbReference type="Proteomes" id="UP001150830"/>
    </source>
</evidence>
<dbReference type="EMBL" id="JAPNOA010000018">
    <property type="protein sequence ID" value="MCY0964600.1"/>
    <property type="molecule type" value="Genomic_DNA"/>
</dbReference>
<proteinExistence type="predicted"/>
<keyword evidence="1" id="KW-1133">Transmembrane helix</keyword>
<name>A0A9X3EDB9_9GAMM</name>
<organism evidence="2 3">
    <name type="scientific">Parathalassolituus penaei</name>
    <dbReference type="NCBI Taxonomy" id="2997323"/>
    <lineage>
        <taxon>Bacteria</taxon>
        <taxon>Pseudomonadati</taxon>
        <taxon>Pseudomonadota</taxon>
        <taxon>Gammaproteobacteria</taxon>
        <taxon>Oceanospirillales</taxon>
        <taxon>Oceanospirillaceae</taxon>
        <taxon>Parathalassolituus</taxon>
    </lineage>
</organism>
<keyword evidence="1" id="KW-0812">Transmembrane</keyword>
<comment type="caution">
    <text evidence="2">The sequence shown here is derived from an EMBL/GenBank/DDBJ whole genome shotgun (WGS) entry which is preliminary data.</text>
</comment>
<feature type="transmembrane region" description="Helical" evidence="1">
    <location>
        <begin position="214"/>
        <end position="231"/>
    </location>
</feature>
<sequence length="239" mass="27274">MIRNIILFSFISLLVCFWMRDDLTFRPAPRQELAAEPVQEATPVAPFEVQVGEHTYQVAPQYNYDLYGLVVSYRVHNTDFGIHHDWGDYLNVADVCVVWADNAAALDLTRFDFWNGEFTCNFKTTDSAAWQQFRGDQLSNNHLITENPYLRNEIAKLGIGDQIHISGMLASYKGDSGSSRGTSTVRTDTGNGACETIYVQRFERLYDYSSPWRYGMYASLLVLVLSVGIYLKMPHRARN</sequence>
<reference evidence="2" key="1">
    <citation type="submission" date="2022-11" db="EMBL/GenBank/DDBJ databases">
        <title>Parathalassolutuus dongxingensis gen. nov., sp. nov., a novel member of family Oceanospirillaceae isolated from a coastal shrimp pond in Guangxi, China.</title>
        <authorList>
            <person name="Chen H."/>
        </authorList>
    </citation>
    <scope>NUCLEOTIDE SEQUENCE</scope>
    <source>
        <strain evidence="2">G-43</strain>
    </source>
</reference>